<feature type="compositionally biased region" description="Acidic residues" evidence="2">
    <location>
        <begin position="457"/>
        <end position="479"/>
    </location>
</feature>
<dbReference type="InterPro" id="IPR052913">
    <property type="entry name" value="Glycopeptide_resist_protein"/>
</dbReference>
<feature type="compositionally biased region" description="Acidic residues" evidence="2">
    <location>
        <begin position="607"/>
        <end position="619"/>
    </location>
</feature>
<comment type="caution">
    <text evidence="5">The sequence shown here is derived from an EMBL/GenBank/DDBJ whole genome shotgun (WGS) entry which is preliminary data.</text>
</comment>
<keyword evidence="3" id="KW-1133">Transmembrane helix</keyword>
<evidence type="ECO:0000259" key="4">
    <source>
        <dbReference type="Pfam" id="PF07501"/>
    </source>
</evidence>
<dbReference type="InterPro" id="IPR011098">
    <property type="entry name" value="G5_dom"/>
</dbReference>
<gene>
    <name evidence="5" type="ORF">EBO34_09930</name>
</gene>
<feature type="compositionally biased region" description="Polar residues" evidence="2">
    <location>
        <begin position="539"/>
        <end position="554"/>
    </location>
</feature>
<dbReference type="AlphaFoldDB" id="A0A3M7TY58"/>
<dbReference type="EMBL" id="RHIB01000001">
    <property type="protein sequence ID" value="RNA70221.1"/>
    <property type="molecule type" value="Genomic_DNA"/>
</dbReference>
<evidence type="ECO:0000256" key="3">
    <source>
        <dbReference type="SAM" id="Phobius"/>
    </source>
</evidence>
<name>A0A3M7TY58_9BACI</name>
<dbReference type="PANTHER" id="PTHR35788">
    <property type="entry name" value="EXPORTED PROTEIN-RELATED"/>
    <property type="match status" value="1"/>
</dbReference>
<organism evidence="5 6">
    <name type="scientific">Alteribacter keqinensis</name>
    <dbReference type="NCBI Taxonomy" id="2483800"/>
    <lineage>
        <taxon>Bacteria</taxon>
        <taxon>Bacillati</taxon>
        <taxon>Bacillota</taxon>
        <taxon>Bacilli</taxon>
        <taxon>Bacillales</taxon>
        <taxon>Bacillaceae</taxon>
        <taxon>Alteribacter</taxon>
    </lineage>
</organism>
<dbReference type="Proteomes" id="UP000278746">
    <property type="component" value="Unassembled WGS sequence"/>
</dbReference>
<evidence type="ECO:0000313" key="5">
    <source>
        <dbReference type="EMBL" id="RNA70221.1"/>
    </source>
</evidence>
<accession>A0A3M7TY58</accession>
<evidence type="ECO:0000256" key="2">
    <source>
        <dbReference type="SAM" id="MobiDB-lite"/>
    </source>
</evidence>
<evidence type="ECO:0000256" key="1">
    <source>
        <dbReference type="ARBA" id="ARBA00022729"/>
    </source>
</evidence>
<keyword evidence="3" id="KW-0812">Transmembrane</keyword>
<reference evidence="5 6" key="1">
    <citation type="submission" date="2018-10" db="EMBL/GenBank/DDBJ databases">
        <title>Bacillus Keqinensis sp. nov., a moderately halophilic bacterium isolated from a saline-alkaline lake.</title>
        <authorList>
            <person name="Wang H."/>
        </authorList>
    </citation>
    <scope>NUCLEOTIDE SEQUENCE [LARGE SCALE GENOMIC DNA]</scope>
    <source>
        <strain evidence="5 6">KQ-3</strain>
    </source>
</reference>
<feature type="transmembrane region" description="Helical" evidence="3">
    <location>
        <begin position="75"/>
        <end position="95"/>
    </location>
</feature>
<dbReference type="OrthoDB" id="2691125at2"/>
<sequence length="619" mass="69110">MKRCLLKRRKKRHRNQQLYINDLLDRETGRENRSRTMKNKANSLFIREGSVFLNHLIVISKNTFSGGNVMKFHEWFAATLLVLVGSVAFLSLFSYTGTLVYSTWWEKDRLDRETQLASVDVSEMSEEEAAAALEGEINAWQEEASVTLTWYDETITLPNDMFTFDVDTTVEQVFAGEGYENGIIVRADESELKKQLSLFVFAEDPAHKTNTEALALDLEAEVAFLPAEDTVKHVHDYLYEEVKPMEGLIQTANRSVTHSEQLMAWVSAMDHVTIPAEGTFSLLGTMEERGLDPVKSEDLVVLASAVYEALLWSNFEVLERSQRHELLDGVPLGFDANVVPFERNLVFFNPNASGYDLHLRMENNQLTAELHGLPLPYDIRVEVEQTAEIEPKTRVRFSSQRTEGDRAVIDNGAPGYQARTVRTIARWDEEEPERETVSEDYYTAQNRLEEWSIEERITEEEEDEDFIFDPADPDGDNGDNGDPWGNNGQDDDPFGNGDDNDPWGSDDNGDPWGNGEQDQDNNNQWNGNGQNGSDPADPGNNSQWPPSENNNQTPGGSGTNPFEPGNGSGNGTGTQPGQGGSGPGNGFPPSQPGQDSDSSLPPGQESGEYEEEDIDIKGY</sequence>
<evidence type="ECO:0000313" key="6">
    <source>
        <dbReference type="Proteomes" id="UP000278746"/>
    </source>
</evidence>
<keyword evidence="6" id="KW-1185">Reference proteome</keyword>
<dbReference type="Pfam" id="PF07501">
    <property type="entry name" value="G5"/>
    <property type="match status" value="1"/>
</dbReference>
<feature type="compositionally biased region" description="Gly residues" evidence="2">
    <location>
        <begin position="566"/>
        <end position="585"/>
    </location>
</feature>
<feature type="compositionally biased region" description="Acidic residues" evidence="2">
    <location>
        <begin position="489"/>
        <end position="501"/>
    </location>
</feature>
<feature type="compositionally biased region" description="Low complexity" evidence="2">
    <location>
        <begin position="592"/>
        <end position="603"/>
    </location>
</feature>
<feature type="compositionally biased region" description="Low complexity" evidence="2">
    <location>
        <begin position="513"/>
        <end position="532"/>
    </location>
</feature>
<dbReference type="PANTHER" id="PTHR35788:SF1">
    <property type="entry name" value="EXPORTED PROTEIN"/>
    <property type="match status" value="1"/>
</dbReference>
<protein>
    <recommendedName>
        <fullName evidence="4">G5 domain-containing protein</fullName>
    </recommendedName>
</protein>
<keyword evidence="1" id="KW-0732">Signal</keyword>
<keyword evidence="3" id="KW-0472">Membrane</keyword>
<proteinExistence type="predicted"/>
<feature type="domain" description="G5" evidence="4">
    <location>
        <begin position="382"/>
        <end position="444"/>
    </location>
</feature>
<feature type="region of interest" description="Disordered" evidence="2">
    <location>
        <begin position="456"/>
        <end position="619"/>
    </location>
</feature>